<sequence length="334" mass="37690">MMMSQYNKNRCTTVCYYYLIILTTNYLVVLVAAFSSSSNNSNNHGDYFTSRLPLMDFHHHNHNHQSSLSSHYYNTGSSSCTQLFAAAASTKSKSKSSTTVVDDDDDDDNMMMKLRILKLIEPTKRGLATTSIQKINIEKEIRILEESCSLKLNEPARDIRMGGLWEVLYTTAPPPSNGQLGPFIGIANQKIDLENGTYSNILEIGGSKKPWLTAVLNASWEEWDGTLLEEKEGNGGEKKWKDAVVNVDDDDDSKDDVTATNEDVIDYGATSWKVDFKTITIRLFDIPLLKQQFKEGTSRVWRMSYLDNDTRIVRAGRTGKGEDDVVFYMIRKGN</sequence>
<gene>
    <name evidence="2" type="ORF">FRACYDRAFT_272739</name>
</gene>
<evidence type="ECO:0000313" key="2">
    <source>
        <dbReference type="EMBL" id="OEU06444.1"/>
    </source>
</evidence>
<dbReference type="KEGG" id="fcy:FRACYDRAFT_272739"/>
<evidence type="ECO:0008006" key="4">
    <source>
        <dbReference type="Google" id="ProtNLM"/>
    </source>
</evidence>
<keyword evidence="1" id="KW-0472">Membrane</keyword>
<keyword evidence="1" id="KW-1133">Transmembrane helix</keyword>
<protein>
    <recommendedName>
        <fullName evidence="4">Plastid lipid-associated protein/fibrillin conserved domain-containing protein</fullName>
    </recommendedName>
</protein>
<dbReference type="Proteomes" id="UP000095751">
    <property type="component" value="Unassembled WGS sequence"/>
</dbReference>
<dbReference type="OrthoDB" id="197093at2759"/>
<dbReference type="EMBL" id="KV784408">
    <property type="protein sequence ID" value="OEU06444.1"/>
    <property type="molecule type" value="Genomic_DNA"/>
</dbReference>
<accession>A0A1E7EKN2</accession>
<dbReference type="AlphaFoldDB" id="A0A1E7EKN2"/>
<name>A0A1E7EKN2_9STRA</name>
<keyword evidence="1" id="KW-0812">Transmembrane</keyword>
<evidence type="ECO:0000313" key="3">
    <source>
        <dbReference type="Proteomes" id="UP000095751"/>
    </source>
</evidence>
<proteinExistence type="predicted"/>
<organism evidence="2 3">
    <name type="scientific">Fragilariopsis cylindrus CCMP1102</name>
    <dbReference type="NCBI Taxonomy" id="635003"/>
    <lineage>
        <taxon>Eukaryota</taxon>
        <taxon>Sar</taxon>
        <taxon>Stramenopiles</taxon>
        <taxon>Ochrophyta</taxon>
        <taxon>Bacillariophyta</taxon>
        <taxon>Bacillariophyceae</taxon>
        <taxon>Bacillariophycidae</taxon>
        <taxon>Bacillariales</taxon>
        <taxon>Bacillariaceae</taxon>
        <taxon>Fragilariopsis</taxon>
    </lineage>
</organism>
<reference evidence="2 3" key="1">
    <citation type="submission" date="2016-09" db="EMBL/GenBank/DDBJ databases">
        <title>Extensive genetic diversity and differential bi-allelic expression allows diatom success in the polar Southern Ocean.</title>
        <authorList>
            <consortium name="DOE Joint Genome Institute"/>
            <person name="Mock T."/>
            <person name="Otillar R.P."/>
            <person name="Strauss J."/>
            <person name="Dupont C."/>
            <person name="Frickenhaus S."/>
            <person name="Maumus F."/>
            <person name="Mcmullan M."/>
            <person name="Sanges R."/>
            <person name="Schmutz J."/>
            <person name="Toseland A."/>
            <person name="Valas R."/>
            <person name="Veluchamy A."/>
            <person name="Ward B.J."/>
            <person name="Allen A."/>
            <person name="Barry K."/>
            <person name="Falciatore A."/>
            <person name="Ferrante M."/>
            <person name="Fortunato A.E."/>
            <person name="Gloeckner G."/>
            <person name="Gruber A."/>
            <person name="Hipkin R."/>
            <person name="Janech M."/>
            <person name="Kroth P."/>
            <person name="Leese F."/>
            <person name="Lindquist E."/>
            <person name="Lyon B.R."/>
            <person name="Martin J."/>
            <person name="Mayer C."/>
            <person name="Parker M."/>
            <person name="Quesneville H."/>
            <person name="Raymond J."/>
            <person name="Uhlig C."/>
            <person name="Valentin K.U."/>
            <person name="Worden A.Z."/>
            <person name="Armbrust E.V."/>
            <person name="Bowler C."/>
            <person name="Green B."/>
            <person name="Moulton V."/>
            <person name="Van Oosterhout C."/>
            <person name="Grigoriev I."/>
        </authorList>
    </citation>
    <scope>NUCLEOTIDE SEQUENCE [LARGE SCALE GENOMIC DNA]</scope>
    <source>
        <strain evidence="2 3">CCMP1102</strain>
    </source>
</reference>
<dbReference type="InParanoid" id="A0A1E7EKN2"/>
<evidence type="ECO:0000256" key="1">
    <source>
        <dbReference type="SAM" id="Phobius"/>
    </source>
</evidence>
<keyword evidence="3" id="KW-1185">Reference proteome</keyword>
<feature type="transmembrane region" description="Helical" evidence="1">
    <location>
        <begin position="12"/>
        <end position="34"/>
    </location>
</feature>